<evidence type="ECO:0000256" key="1">
    <source>
        <dbReference type="SAM" id="MobiDB-lite"/>
    </source>
</evidence>
<evidence type="ECO:0000313" key="2">
    <source>
        <dbReference type="EMBL" id="KAF5220814.1"/>
    </source>
</evidence>
<comment type="caution">
    <text evidence="2">The sequence shown here is derived from an EMBL/GenBank/DDBJ whole genome shotgun (WGS) entry which is preliminary data.</text>
</comment>
<feature type="compositionally biased region" description="Basic residues" evidence="1">
    <location>
        <begin position="67"/>
        <end position="86"/>
    </location>
</feature>
<dbReference type="AlphaFoldDB" id="A0A7J6Y228"/>
<proteinExistence type="predicted"/>
<reference evidence="2 3" key="1">
    <citation type="journal article" date="2019" name="Genome Biol. Evol.">
        <title>Nanopore Sequencing Significantly Improves Genome Assembly of the Protozoan Parasite Trypanosoma cruzi.</title>
        <authorList>
            <person name="Diaz-Viraque F."/>
            <person name="Pita S."/>
            <person name="Greif G."/>
            <person name="de Souza R.C.M."/>
            <person name="Iraola G."/>
            <person name="Robello C."/>
        </authorList>
    </citation>
    <scope>NUCLEOTIDE SEQUENCE [LARGE SCALE GENOMIC DNA]</scope>
    <source>
        <strain evidence="2 3">Berenice</strain>
    </source>
</reference>
<feature type="compositionally biased region" description="Low complexity" evidence="1">
    <location>
        <begin position="42"/>
        <end position="58"/>
    </location>
</feature>
<name>A0A7J6Y228_TRYCR</name>
<feature type="region of interest" description="Disordered" evidence="1">
    <location>
        <begin position="122"/>
        <end position="212"/>
    </location>
</feature>
<dbReference type="VEuPathDB" id="TriTrypDB:ECC02_006109"/>
<dbReference type="Proteomes" id="UP000583944">
    <property type="component" value="Unassembled WGS sequence"/>
</dbReference>
<dbReference type="EMBL" id="JABDHM010000045">
    <property type="protein sequence ID" value="KAF5220814.1"/>
    <property type="molecule type" value="Genomic_DNA"/>
</dbReference>
<feature type="region of interest" description="Disordered" evidence="1">
    <location>
        <begin position="1"/>
        <end position="95"/>
    </location>
</feature>
<organism evidence="2 3">
    <name type="scientific">Trypanosoma cruzi</name>
    <dbReference type="NCBI Taxonomy" id="5693"/>
    <lineage>
        <taxon>Eukaryota</taxon>
        <taxon>Discoba</taxon>
        <taxon>Euglenozoa</taxon>
        <taxon>Kinetoplastea</taxon>
        <taxon>Metakinetoplastina</taxon>
        <taxon>Trypanosomatida</taxon>
        <taxon>Trypanosomatidae</taxon>
        <taxon>Trypanosoma</taxon>
        <taxon>Schizotrypanum</taxon>
    </lineage>
</organism>
<protein>
    <submittedName>
        <fullName evidence="2">Uncharacterized protein</fullName>
    </submittedName>
</protein>
<feature type="compositionally biased region" description="Basic residues" evidence="1">
    <location>
        <begin position="196"/>
        <end position="212"/>
    </location>
</feature>
<evidence type="ECO:0000313" key="3">
    <source>
        <dbReference type="Proteomes" id="UP000583944"/>
    </source>
</evidence>
<feature type="compositionally biased region" description="Polar residues" evidence="1">
    <location>
        <begin position="1"/>
        <end position="32"/>
    </location>
</feature>
<feature type="compositionally biased region" description="Polar residues" evidence="1">
    <location>
        <begin position="166"/>
        <end position="177"/>
    </location>
</feature>
<sequence length="260" mass="29280">MAPSQGNPDAVNKTQEPRQTTWQRYDRQPSSASERRWRWWCGSGVESSPAPSSQSVFSRSRESALHSRQRHHARTAYTTKGKKKHGGSTWSRGKGSTPIVHSEWLTEVRMVVMQMPRGGCDCSGLRGRREGTETQCGPHPPRLTVTPVTSSRQIACSKDRRRQRRSVNSLSHWSATPPTQPLAPSPTSTTREQRQKMPHARQGRCRRVSQLPKKKKKTLLDVVVPTYSRTVWVVLSNRNAQLQIKHATAGIRSASPCSSW</sequence>
<gene>
    <name evidence="2" type="ORF">ECC02_006109</name>
</gene>
<accession>A0A7J6Y228</accession>